<proteinExistence type="predicted"/>
<reference evidence="2" key="1">
    <citation type="journal article" date="2020" name="New Phytol.">
        <title>Comparative genomics reveals dynamic genome evolution in host specialist ectomycorrhizal fungi.</title>
        <authorList>
            <person name="Lofgren L.A."/>
            <person name="Nguyen N.H."/>
            <person name="Vilgalys R."/>
            <person name="Ruytinx J."/>
            <person name="Liao H.L."/>
            <person name="Branco S."/>
            <person name="Kuo A."/>
            <person name="LaButti K."/>
            <person name="Lipzen A."/>
            <person name="Andreopoulos W."/>
            <person name="Pangilinan J."/>
            <person name="Riley R."/>
            <person name="Hundley H."/>
            <person name="Na H."/>
            <person name="Barry K."/>
            <person name="Grigoriev I.V."/>
            <person name="Stajich J.E."/>
            <person name="Kennedy P.G."/>
        </authorList>
    </citation>
    <scope>NUCLEOTIDE SEQUENCE</scope>
    <source>
        <strain evidence="2">MN1</strain>
    </source>
</reference>
<feature type="compositionally biased region" description="Polar residues" evidence="1">
    <location>
        <begin position="308"/>
        <end position="317"/>
    </location>
</feature>
<dbReference type="GeneID" id="64627080"/>
<dbReference type="InterPro" id="IPR046521">
    <property type="entry name" value="DUF6698"/>
</dbReference>
<dbReference type="AlphaFoldDB" id="A0A9P7E7M6"/>
<dbReference type="OrthoDB" id="3231188at2759"/>
<sequence length="433" mass="47584">MSHFSQNTSDSDDEWDMEPIVESVAIPGPNTLKGDFMDALKALQIQVQKLAEENCTLHKENKVLVAEKPKCKHRAEAPNELLAHEQTIMLYAHKYSMTVEIVAGNIFDLPGVYFSNTQYRRANVAKIQKMLGVSAANPKYKTFLPVLFLGMQEDPTLKTVFGNWELLAKILKATLHGVASLHQETTGGPKTNTRKWNLKHITPGSIAWAAVIAIFLLSPDTEFQKLGTGKSSSINYKDLFFHYKKLLLTKWDSCCIQTIVQNIDQEVFGAMKSSASAATQEDHSSKVIHTMNTLDIDSNNKSDISEPTPMSSAVQSTTAFHSNTVEVAQPPATLSTVSSLSTTSTLSATFRATVQGDAAVSAATNTAVVQDADVEQPPARGRGRGRARAKKPAATGSQKRWFKYNQPNNFVMSSIRNLPSTDYIIDKDLISMS</sequence>
<comment type="caution">
    <text evidence="2">The sequence shown here is derived from an EMBL/GenBank/DDBJ whole genome shotgun (WGS) entry which is preliminary data.</text>
</comment>
<feature type="region of interest" description="Disordered" evidence="1">
    <location>
        <begin position="298"/>
        <end position="317"/>
    </location>
</feature>
<accession>A0A9P7E7M6</accession>
<feature type="compositionally biased region" description="Basic residues" evidence="1">
    <location>
        <begin position="381"/>
        <end position="391"/>
    </location>
</feature>
<organism evidence="2 3">
    <name type="scientific">Suillus subaureus</name>
    <dbReference type="NCBI Taxonomy" id="48587"/>
    <lineage>
        <taxon>Eukaryota</taxon>
        <taxon>Fungi</taxon>
        <taxon>Dikarya</taxon>
        <taxon>Basidiomycota</taxon>
        <taxon>Agaricomycotina</taxon>
        <taxon>Agaricomycetes</taxon>
        <taxon>Agaricomycetidae</taxon>
        <taxon>Boletales</taxon>
        <taxon>Suillineae</taxon>
        <taxon>Suillaceae</taxon>
        <taxon>Suillus</taxon>
    </lineage>
</organism>
<gene>
    <name evidence="2" type="ORF">BJ212DRAFT_1300961</name>
</gene>
<feature type="region of interest" description="Disordered" evidence="1">
    <location>
        <begin position="370"/>
        <end position="398"/>
    </location>
</feature>
<dbReference type="Proteomes" id="UP000807769">
    <property type="component" value="Unassembled WGS sequence"/>
</dbReference>
<dbReference type="Pfam" id="PF20414">
    <property type="entry name" value="DUF6698"/>
    <property type="match status" value="1"/>
</dbReference>
<evidence type="ECO:0000256" key="1">
    <source>
        <dbReference type="SAM" id="MobiDB-lite"/>
    </source>
</evidence>
<evidence type="ECO:0000313" key="3">
    <source>
        <dbReference type="Proteomes" id="UP000807769"/>
    </source>
</evidence>
<keyword evidence="3" id="KW-1185">Reference proteome</keyword>
<name>A0A9P7E7M6_9AGAM</name>
<evidence type="ECO:0000313" key="2">
    <source>
        <dbReference type="EMBL" id="KAG1813565.1"/>
    </source>
</evidence>
<dbReference type="RefSeq" id="XP_041191326.1">
    <property type="nucleotide sequence ID" value="XM_041333063.1"/>
</dbReference>
<protein>
    <submittedName>
        <fullName evidence="2">Uncharacterized protein</fullName>
    </submittedName>
</protein>
<dbReference type="EMBL" id="JABBWG010000023">
    <property type="protein sequence ID" value="KAG1813565.1"/>
    <property type="molecule type" value="Genomic_DNA"/>
</dbReference>